<keyword evidence="5" id="KW-1133">Transmembrane helix</keyword>
<dbReference type="GO" id="GO:0005524">
    <property type="term" value="F:ATP binding"/>
    <property type="evidence" value="ECO:0007669"/>
    <property type="project" value="UniProtKB-KW"/>
</dbReference>
<dbReference type="PANTHER" id="PTHR43394:SF17">
    <property type="entry name" value="MITOCHONDRIAL POTASSIUM CHANNEL ATP-BINDING SUBUNIT"/>
    <property type="match status" value="1"/>
</dbReference>
<dbReference type="SUPFAM" id="SSF90123">
    <property type="entry name" value="ABC transporter transmembrane region"/>
    <property type="match status" value="1"/>
</dbReference>
<dbReference type="PANTHER" id="PTHR43394">
    <property type="entry name" value="ATP-DEPENDENT PERMEASE MDL1, MITOCHONDRIAL"/>
    <property type="match status" value="1"/>
</dbReference>
<name>A0ABD2D0X4_VESMC</name>
<keyword evidence="3" id="KW-0813">Transport</keyword>
<sequence length="128" mass="14093">MLSPQLTAAMLLCMPKIILVGILLEKSMYKFSAGVQKEITKVITVGEEAIQNIRIVRTFATENQETEIFSKEVEHESELYKNLGLDIDLFQPDLVILKNFNLAIPIGKTVSIVGSSGNGKSTIAVLLK</sequence>
<evidence type="ECO:0000256" key="4">
    <source>
        <dbReference type="ARBA" id="ARBA00022692"/>
    </source>
</evidence>
<feature type="non-terminal residue" evidence="9">
    <location>
        <position position="128"/>
    </location>
</feature>
<dbReference type="GO" id="GO:0016020">
    <property type="term" value="C:membrane"/>
    <property type="evidence" value="ECO:0007669"/>
    <property type="project" value="UniProtKB-SubCell"/>
</dbReference>
<evidence type="ECO:0000259" key="8">
    <source>
        <dbReference type="PROSITE" id="PS50929"/>
    </source>
</evidence>
<dbReference type="AlphaFoldDB" id="A0ABD2D0X4"/>
<proteinExistence type="inferred from homology"/>
<comment type="similarity">
    <text evidence="2">Belongs to the ABC transporter superfamily. ABCB family. Multidrug resistance exporter (TC 3.A.1.201) subfamily.</text>
</comment>
<keyword evidence="4" id="KW-0812">Transmembrane</keyword>
<dbReference type="InterPro" id="IPR036640">
    <property type="entry name" value="ABC1_TM_sf"/>
</dbReference>
<dbReference type="GO" id="GO:0034220">
    <property type="term" value="P:monoatomic ion transmembrane transport"/>
    <property type="evidence" value="ECO:0007669"/>
    <property type="project" value="UniProtKB-KW"/>
</dbReference>
<dbReference type="EMBL" id="JAYRBN010000007">
    <property type="protein sequence ID" value="KAL2751016.1"/>
    <property type="molecule type" value="Genomic_DNA"/>
</dbReference>
<protein>
    <submittedName>
        <fullName evidence="9">Mitochondrial potassium channel ATP-binding subunit isoform X1</fullName>
    </submittedName>
</protein>
<evidence type="ECO:0000313" key="10">
    <source>
        <dbReference type="Proteomes" id="UP001607303"/>
    </source>
</evidence>
<dbReference type="InterPro" id="IPR039421">
    <property type="entry name" value="Type_1_exporter"/>
</dbReference>
<keyword evidence="6" id="KW-0406">Ion transport</keyword>
<keyword evidence="9" id="KW-0407">Ion channel</keyword>
<comment type="subcellular location">
    <subcellularLocation>
        <location evidence="1">Membrane</location>
        <topology evidence="1">Multi-pass membrane protein</topology>
    </subcellularLocation>
</comment>
<dbReference type="InterPro" id="IPR027417">
    <property type="entry name" value="P-loop_NTPase"/>
</dbReference>
<reference evidence="9 10" key="1">
    <citation type="journal article" date="2024" name="Ann. Entomol. Soc. Am.">
        <title>Genomic analyses of the southern and eastern yellowjacket wasps (Hymenoptera: Vespidae) reveal evolutionary signatures of social life.</title>
        <authorList>
            <person name="Catto M.A."/>
            <person name="Caine P.B."/>
            <person name="Orr S.E."/>
            <person name="Hunt B.G."/>
            <person name="Goodisman M.A.D."/>
        </authorList>
    </citation>
    <scope>NUCLEOTIDE SEQUENCE [LARGE SCALE GENOMIC DNA]</scope>
    <source>
        <strain evidence="9">232</strain>
        <tissue evidence="9">Head and thorax</tissue>
    </source>
</reference>
<evidence type="ECO:0000256" key="3">
    <source>
        <dbReference type="ARBA" id="ARBA00022448"/>
    </source>
</evidence>
<keyword evidence="7" id="KW-0472">Membrane</keyword>
<dbReference type="Proteomes" id="UP001607303">
    <property type="component" value="Unassembled WGS sequence"/>
</dbReference>
<comment type="caution">
    <text evidence="9">The sequence shown here is derived from an EMBL/GenBank/DDBJ whole genome shotgun (WGS) entry which is preliminary data.</text>
</comment>
<dbReference type="Gene3D" id="1.20.1560.10">
    <property type="entry name" value="ABC transporter type 1, transmembrane domain"/>
    <property type="match status" value="1"/>
</dbReference>
<evidence type="ECO:0000313" key="9">
    <source>
        <dbReference type="EMBL" id="KAL2751016.1"/>
    </source>
</evidence>
<accession>A0ABD2D0X4</accession>
<keyword evidence="9" id="KW-0547">Nucleotide-binding</keyword>
<dbReference type="Pfam" id="PF00664">
    <property type="entry name" value="ABC_membrane"/>
    <property type="match status" value="1"/>
</dbReference>
<evidence type="ECO:0000256" key="5">
    <source>
        <dbReference type="ARBA" id="ARBA00022989"/>
    </source>
</evidence>
<feature type="domain" description="ABC transmembrane type-1" evidence="8">
    <location>
        <begin position="1"/>
        <end position="84"/>
    </location>
</feature>
<evidence type="ECO:0000256" key="7">
    <source>
        <dbReference type="ARBA" id="ARBA00023136"/>
    </source>
</evidence>
<dbReference type="Gene3D" id="3.40.50.300">
    <property type="entry name" value="P-loop containing nucleotide triphosphate hydrolases"/>
    <property type="match status" value="1"/>
</dbReference>
<dbReference type="PROSITE" id="PS50929">
    <property type="entry name" value="ABC_TM1F"/>
    <property type="match status" value="1"/>
</dbReference>
<keyword evidence="10" id="KW-1185">Reference proteome</keyword>
<evidence type="ECO:0000256" key="6">
    <source>
        <dbReference type="ARBA" id="ARBA00023065"/>
    </source>
</evidence>
<organism evidence="9 10">
    <name type="scientific">Vespula maculifrons</name>
    <name type="common">Eastern yellow jacket</name>
    <name type="synonym">Wasp</name>
    <dbReference type="NCBI Taxonomy" id="7453"/>
    <lineage>
        <taxon>Eukaryota</taxon>
        <taxon>Metazoa</taxon>
        <taxon>Ecdysozoa</taxon>
        <taxon>Arthropoda</taxon>
        <taxon>Hexapoda</taxon>
        <taxon>Insecta</taxon>
        <taxon>Pterygota</taxon>
        <taxon>Neoptera</taxon>
        <taxon>Endopterygota</taxon>
        <taxon>Hymenoptera</taxon>
        <taxon>Apocrita</taxon>
        <taxon>Aculeata</taxon>
        <taxon>Vespoidea</taxon>
        <taxon>Vespidae</taxon>
        <taxon>Vespinae</taxon>
        <taxon>Vespula</taxon>
    </lineage>
</organism>
<evidence type="ECO:0000256" key="1">
    <source>
        <dbReference type="ARBA" id="ARBA00004141"/>
    </source>
</evidence>
<dbReference type="InterPro" id="IPR011527">
    <property type="entry name" value="ABC1_TM_dom"/>
</dbReference>
<dbReference type="SUPFAM" id="SSF52540">
    <property type="entry name" value="P-loop containing nucleoside triphosphate hydrolases"/>
    <property type="match status" value="1"/>
</dbReference>
<gene>
    <name evidence="9" type="ORF">V1477_000174</name>
</gene>
<evidence type="ECO:0000256" key="2">
    <source>
        <dbReference type="ARBA" id="ARBA00007577"/>
    </source>
</evidence>
<keyword evidence="9" id="KW-0067">ATP-binding</keyword>